<keyword evidence="4" id="KW-1185">Reference proteome</keyword>
<dbReference type="PANTHER" id="PTHR43586:SF15">
    <property type="entry name" value="BLR3095 PROTEIN"/>
    <property type="match status" value="1"/>
</dbReference>
<dbReference type="PANTHER" id="PTHR43586">
    <property type="entry name" value="CYSTEINE DESULFURASE"/>
    <property type="match status" value="1"/>
</dbReference>
<organism evidence="3 4">
    <name type="scientific">Anatilimnocola aggregata</name>
    <dbReference type="NCBI Taxonomy" id="2528021"/>
    <lineage>
        <taxon>Bacteria</taxon>
        <taxon>Pseudomonadati</taxon>
        <taxon>Planctomycetota</taxon>
        <taxon>Planctomycetia</taxon>
        <taxon>Pirellulales</taxon>
        <taxon>Pirellulaceae</taxon>
        <taxon>Anatilimnocola</taxon>
    </lineage>
</organism>
<dbReference type="Gene3D" id="3.40.640.10">
    <property type="entry name" value="Type I PLP-dependent aspartate aminotransferase-like (Major domain)"/>
    <property type="match status" value="1"/>
</dbReference>
<dbReference type="Pfam" id="PF00266">
    <property type="entry name" value="Aminotran_5"/>
    <property type="match status" value="1"/>
</dbReference>
<dbReference type="KEGG" id="aagg:ETAA8_52660"/>
<dbReference type="SUPFAM" id="SSF53383">
    <property type="entry name" value="PLP-dependent transferases"/>
    <property type="match status" value="1"/>
</dbReference>
<accession>A0A517YIT9</accession>
<dbReference type="InterPro" id="IPR015422">
    <property type="entry name" value="PyrdxlP-dep_Trfase_small"/>
</dbReference>
<evidence type="ECO:0000256" key="1">
    <source>
        <dbReference type="ARBA" id="ARBA00022898"/>
    </source>
</evidence>
<feature type="domain" description="Aminotransferase class V" evidence="2">
    <location>
        <begin position="9"/>
        <end position="362"/>
    </location>
</feature>
<evidence type="ECO:0000259" key="2">
    <source>
        <dbReference type="Pfam" id="PF00266"/>
    </source>
</evidence>
<reference evidence="3 4" key="1">
    <citation type="submission" date="2019-02" db="EMBL/GenBank/DDBJ databases">
        <title>Deep-cultivation of Planctomycetes and their phenomic and genomic characterization uncovers novel biology.</title>
        <authorList>
            <person name="Wiegand S."/>
            <person name="Jogler M."/>
            <person name="Boedeker C."/>
            <person name="Pinto D."/>
            <person name="Vollmers J."/>
            <person name="Rivas-Marin E."/>
            <person name="Kohn T."/>
            <person name="Peeters S.H."/>
            <person name="Heuer A."/>
            <person name="Rast P."/>
            <person name="Oberbeckmann S."/>
            <person name="Bunk B."/>
            <person name="Jeske O."/>
            <person name="Meyerdierks A."/>
            <person name="Storesund J.E."/>
            <person name="Kallscheuer N."/>
            <person name="Luecker S."/>
            <person name="Lage O.M."/>
            <person name="Pohl T."/>
            <person name="Merkel B.J."/>
            <person name="Hornburger P."/>
            <person name="Mueller R.-W."/>
            <person name="Bruemmer F."/>
            <person name="Labrenz M."/>
            <person name="Spormann A.M."/>
            <person name="Op den Camp H."/>
            <person name="Overmann J."/>
            <person name="Amann R."/>
            <person name="Jetten M.S.M."/>
            <person name="Mascher T."/>
            <person name="Medema M.H."/>
            <person name="Devos D.P."/>
            <person name="Kaster A.-K."/>
            <person name="Ovreas L."/>
            <person name="Rohde M."/>
            <person name="Galperin M.Y."/>
            <person name="Jogler C."/>
        </authorList>
    </citation>
    <scope>NUCLEOTIDE SEQUENCE [LARGE SCALE GENOMIC DNA]</scope>
    <source>
        <strain evidence="3 4">ETA_A8</strain>
    </source>
</reference>
<evidence type="ECO:0000313" key="3">
    <source>
        <dbReference type="EMBL" id="QDU30147.1"/>
    </source>
</evidence>
<keyword evidence="1" id="KW-0663">Pyridoxal phosphate</keyword>
<dbReference type="InterPro" id="IPR015424">
    <property type="entry name" value="PyrdxlP-dep_Trfase"/>
</dbReference>
<sequence>MPVVRRFAYFDHAAVGPLPEPSRRAVAQWLTEATELGDTVWPRWNGQLEQARRHAAELMGAELDEIALIPNTTAGINYIAQGFPWQAGDNVVTLANEFPSNAYPWLNLAAQGVQTRLVDVPGGLVDLNRLEEAIDERTRLLSLSWIGYASGYRIDLDEVAQLCQRKNIFFFLDAIQGLGVFPIDVRRTKVDFLAADGHKWLLGPEGAGLMFMRREHLDFIRPAHVGWNSVQRPYEFDRIAFNIKQSAARYEGGAANMGGQIALAQSLGLLRELGVSPQASPVANDILAIAEHARQQLARCGARLLSPNEPGHTSGIVTFAIPGTEPTQLREKLLAAEVVVSCRGGGVRISLHGYNNAEDIARMIAVIEASSRD</sequence>
<dbReference type="InterPro" id="IPR000192">
    <property type="entry name" value="Aminotrans_V_dom"/>
</dbReference>
<evidence type="ECO:0000313" key="4">
    <source>
        <dbReference type="Proteomes" id="UP000315017"/>
    </source>
</evidence>
<name>A0A517YIT9_9BACT</name>
<protein>
    <submittedName>
        <fullName evidence="3">Isopenicillin N epimerase</fullName>
        <ecNumber evidence="3">5.1.1.17</ecNumber>
    </submittedName>
</protein>
<gene>
    <name evidence="3" type="primary">cefD_2</name>
    <name evidence="3" type="ORF">ETAA8_52660</name>
</gene>
<dbReference type="GO" id="GO:0045439">
    <property type="term" value="F:isopenicillin-N epimerase activity"/>
    <property type="evidence" value="ECO:0007669"/>
    <property type="project" value="UniProtKB-EC"/>
</dbReference>
<dbReference type="AlphaFoldDB" id="A0A517YIT9"/>
<dbReference type="EC" id="5.1.1.17" evidence="3"/>
<dbReference type="Gene3D" id="3.90.1150.10">
    <property type="entry name" value="Aspartate Aminotransferase, domain 1"/>
    <property type="match status" value="1"/>
</dbReference>
<dbReference type="EMBL" id="CP036274">
    <property type="protein sequence ID" value="QDU30147.1"/>
    <property type="molecule type" value="Genomic_DNA"/>
</dbReference>
<keyword evidence="3" id="KW-0413">Isomerase</keyword>
<dbReference type="Proteomes" id="UP000315017">
    <property type="component" value="Chromosome"/>
</dbReference>
<proteinExistence type="predicted"/>
<dbReference type="InterPro" id="IPR015421">
    <property type="entry name" value="PyrdxlP-dep_Trfase_major"/>
</dbReference>